<dbReference type="Pfam" id="PF13847">
    <property type="entry name" value="Methyltransf_31"/>
    <property type="match status" value="1"/>
</dbReference>
<sequence>MIKDVLGIGLKEYMAGNEEAMFFIHNQFGEADEMPIASFFEPEDELTDLEFVALETCRGRVLDVGAGAGRFALGLQKRNLEVVAIDTSEGAVEVMKQRGVKDARVADIFNFKEQKFDTILLMMNGIGLAETIEQISLLLEKLKGMLDDSGEIIFDSSDVEYLYDDQVKPKDRYYGEIDFRFQYQSLKSEWFKWVYVDFDTMSEIADKSGFFCDLLMQDENEQYLASLTLKPD</sequence>
<dbReference type="InterPro" id="IPR029063">
    <property type="entry name" value="SAM-dependent_MTases_sf"/>
</dbReference>
<keyword evidence="3" id="KW-1185">Reference proteome</keyword>
<dbReference type="Proteomes" id="UP001354989">
    <property type="component" value="Chromosome"/>
</dbReference>
<dbReference type="GO" id="GO:0032259">
    <property type="term" value="P:methylation"/>
    <property type="evidence" value="ECO:0007669"/>
    <property type="project" value="UniProtKB-KW"/>
</dbReference>
<evidence type="ECO:0000259" key="1">
    <source>
        <dbReference type="Pfam" id="PF13847"/>
    </source>
</evidence>
<dbReference type="Gene3D" id="3.40.50.150">
    <property type="entry name" value="Vaccinia Virus protein VP39"/>
    <property type="match status" value="1"/>
</dbReference>
<reference evidence="2 3" key="1">
    <citation type="submission" date="2021-12" db="EMBL/GenBank/DDBJ databases">
        <title>Genome sequencing of bacteria with rrn-lacking chromosome and rrn-plasmid.</title>
        <authorList>
            <person name="Anda M."/>
            <person name="Iwasaki W."/>
        </authorList>
    </citation>
    <scope>NUCLEOTIDE SEQUENCE [LARGE SCALE GENOMIC DNA]</scope>
    <source>
        <strain evidence="2 3">NBRC 101262</strain>
    </source>
</reference>
<proteinExistence type="predicted"/>
<accession>A0ABM7VF03</accession>
<dbReference type="SUPFAM" id="SSF53335">
    <property type="entry name" value="S-adenosyl-L-methionine-dependent methyltransferases"/>
    <property type="match status" value="1"/>
</dbReference>
<protein>
    <submittedName>
        <fullName evidence="2">SAM-dependent methyltransferase</fullName>
    </submittedName>
</protein>
<name>A0ABM7VF03_9BACT</name>
<evidence type="ECO:0000313" key="2">
    <source>
        <dbReference type="EMBL" id="BDC99536.1"/>
    </source>
</evidence>
<dbReference type="CDD" id="cd02440">
    <property type="entry name" value="AdoMet_MTases"/>
    <property type="match status" value="1"/>
</dbReference>
<evidence type="ECO:0000313" key="3">
    <source>
        <dbReference type="Proteomes" id="UP001354989"/>
    </source>
</evidence>
<dbReference type="RefSeq" id="WP_338396854.1">
    <property type="nucleotide sequence ID" value="NZ_AP025292.1"/>
</dbReference>
<feature type="domain" description="Methyltransferase" evidence="1">
    <location>
        <begin position="60"/>
        <end position="176"/>
    </location>
</feature>
<dbReference type="GO" id="GO:0008168">
    <property type="term" value="F:methyltransferase activity"/>
    <property type="evidence" value="ECO:0007669"/>
    <property type="project" value="UniProtKB-KW"/>
</dbReference>
<keyword evidence="2" id="KW-0808">Transferase</keyword>
<dbReference type="InterPro" id="IPR025714">
    <property type="entry name" value="Methyltranfer_dom"/>
</dbReference>
<keyword evidence="2" id="KW-0489">Methyltransferase</keyword>
<organism evidence="2 3">
    <name type="scientific">Persicobacter psychrovividus</name>
    <dbReference type="NCBI Taxonomy" id="387638"/>
    <lineage>
        <taxon>Bacteria</taxon>
        <taxon>Pseudomonadati</taxon>
        <taxon>Bacteroidota</taxon>
        <taxon>Cytophagia</taxon>
        <taxon>Cytophagales</taxon>
        <taxon>Persicobacteraceae</taxon>
        <taxon>Persicobacter</taxon>
    </lineage>
</organism>
<gene>
    <name evidence="2" type="ORF">PEPS_18170</name>
</gene>
<dbReference type="EMBL" id="AP025292">
    <property type="protein sequence ID" value="BDC99536.1"/>
    <property type="molecule type" value="Genomic_DNA"/>
</dbReference>